<sequence>MARRMTPNQKAWAREMTRIEDMARSIGIEDVSSIKPKTPEKITKKHIAQAEAIGMDYVREKAQLESANISVKRQKRKQKSKSVGGTKKPDYVHKPRRPMTEAEREAAKERLGKARQSLTYEQRSEAARKGAPKRAKSAKAGGKTRSERYQEVKNLPRASSVMVANFFEAWAQVAHFDNPWYSSHSSYELEPGAGLYFYQAMQHLYKQIGEAGFARLLMLVEQEGKKVYLEVPPSMLTKAWVMEAVTQIYGVAEKNHLSYAKNLREVWEKTAEIEDYANMEIEDEWIGFDLDSGNLT</sequence>
<feature type="region of interest" description="Disordered" evidence="1">
    <location>
        <begin position="66"/>
        <end position="148"/>
    </location>
</feature>
<evidence type="ECO:0000256" key="1">
    <source>
        <dbReference type="SAM" id="MobiDB-lite"/>
    </source>
</evidence>
<accession>A0A8S5U772</accession>
<dbReference type="EMBL" id="BK016024">
    <property type="protein sequence ID" value="DAF90292.1"/>
    <property type="molecule type" value="Genomic_DNA"/>
</dbReference>
<feature type="compositionally biased region" description="Basic and acidic residues" evidence="1">
    <location>
        <begin position="87"/>
        <end position="112"/>
    </location>
</feature>
<proteinExistence type="predicted"/>
<reference evidence="2" key="1">
    <citation type="journal article" date="2021" name="Proc. Natl. Acad. Sci. U.S.A.">
        <title>A Catalog of Tens of Thousands of Viruses from Human Metagenomes Reveals Hidden Associations with Chronic Diseases.</title>
        <authorList>
            <person name="Tisza M.J."/>
            <person name="Buck C.B."/>
        </authorList>
    </citation>
    <scope>NUCLEOTIDE SEQUENCE</scope>
    <source>
        <strain evidence="2">Cthau23</strain>
    </source>
</reference>
<organism evidence="2">
    <name type="scientific">Podoviridae sp. cthau23</name>
    <dbReference type="NCBI Taxonomy" id="2825268"/>
    <lineage>
        <taxon>Viruses</taxon>
        <taxon>Duplodnaviria</taxon>
        <taxon>Heunggongvirae</taxon>
        <taxon>Uroviricota</taxon>
        <taxon>Caudoviricetes</taxon>
    </lineage>
</organism>
<evidence type="ECO:0000313" key="2">
    <source>
        <dbReference type="EMBL" id="DAF90292.1"/>
    </source>
</evidence>
<name>A0A8S5U772_9CAUD</name>
<protein>
    <submittedName>
        <fullName evidence="2">Uncharacterized protein</fullName>
    </submittedName>
</protein>